<comment type="caution">
    <text evidence="1">The sequence shown here is derived from an EMBL/GenBank/DDBJ whole genome shotgun (WGS) entry which is preliminary data.</text>
</comment>
<protein>
    <recommendedName>
        <fullName evidence="3">DUF2171 domain-containing protein</fullName>
    </recommendedName>
</protein>
<dbReference type="RefSeq" id="WP_241054785.1">
    <property type="nucleotide sequence ID" value="NZ_JAKZBV010000001.1"/>
</dbReference>
<name>A0ABS9U386_9MICC</name>
<organism evidence="1 2">
    <name type="scientific">Sinomonas terrae</name>
    <dbReference type="NCBI Taxonomy" id="2908838"/>
    <lineage>
        <taxon>Bacteria</taxon>
        <taxon>Bacillati</taxon>
        <taxon>Actinomycetota</taxon>
        <taxon>Actinomycetes</taxon>
        <taxon>Micrococcales</taxon>
        <taxon>Micrococcaceae</taxon>
        <taxon>Sinomonas</taxon>
    </lineage>
</organism>
<evidence type="ECO:0008006" key="3">
    <source>
        <dbReference type="Google" id="ProtNLM"/>
    </source>
</evidence>
<evidence type="ECO:0000313" key="2">
    <source>
        <dbReference type="Proteomes" id="UP001202922"/>
    </source>
</evidence>
<accession>A0ABS9U386</accession>
<dbReference type="EMBL" id="JAKZBV010000001">
    <property type="protein sequence ID" value="MCH6471171.1"/>
    <property type="molecule type" value="Genomic_DNA"/>
</dbReference>
<sequence length="114" mass="12222">MTVAVIEQVREGMPVVGADGKKAGRVEDLKMGDPEAVAAEGQAVPETGGAGGLIDDFVQISRLPRHVAERLLRLGYVKIDRPGLFAGHEYVAADELDRVEDGTLWLKAGQRADQ</sequence>
<dbReference type="Proteomes" id="UP001202922">
    <property type="component" value="Unassembled WGS sequence"/>
</dbReference>
<proteinExistence type="predicted"/>
<keyword evidence="2" id="KW-1185">Reference proteome</keyword>
<gene>
    <name evidence="1" type="ORF">L0M17_14485</name>
</gene>
<evidence type="ECO:0000313" key="1">
    <source>
        <dbReference type="EMBL" id="MCH6471171.1"/>
    </source>
</evidence>
<reference evidence="1 2" key="1">
    <citation type="submission" date="2022-03" db="EMBL/GenBank/DDBJ databases">
        <title>Sinomonas sp. isolated from a soil.</title>
        <authorList>
            <person name="Han J."/>
            <person name="Kim D.-U."/>
        </authorList>
    </citation>
    <scope>NUCLEOTIDE SEQUENCE [LARGE SCALE GENOMIC DNA]</scope>
    <source>
        <strain evidence="1 2">5-5</strain>
    </source>
</reference>